<keyword evidence="13" id="KW-1185">Reference proteome</keyword>
<feature type="transmembrane region" description="Helical" evidence="9">
    <location>
        <begin position="491"/>
        <end position="509"/>
    </location>
</feature>
<evidence type="ECO:0000256" key="10">
    <source>
        <dbReference type="SAM" id="SignalP"/>
    </source>
</evidence>
<accession>A0A7G9L3A4</accession>
<dbReference type="PANTHER" id="PTHR12147">
    <property type="entry name" value="METALLOPEPTIDASE M28 FAMILY MEMBER"/>
    <property type="match status" value="1"/>
</dbReference>
<proteinExistence type="inferred from homology"/>
<name>A0A7G9L3A4_9SPHN</name>
<evidence type="ECO:0000256" key="1">
    <source>
        <dbReference type="ARBA" id="ARBA00003273"/>
    </source>
</evidence>
<comment type="subcellular location">
    <subcellularLocation>
        <location evidence="2">Vacuole membrane</location>
        <topology evidence="2">Multi-pass membrane protein</topology>
    </subcellularLocation>
</comment>
<evidence type="ECO:0000256" key="6">
    <source>
        <dbReference type="ARBA" id="ARBA00022989"/>
    </source>
</evidence>
<dbReference type="Gene3D" id="3.40.630.10">
    <property type="entry name" value="Zn peptidases"/>
    <property type="match status" value="1"/>
</dbReference>
<feature type="transmembrane region" description="Helical" evidence="9">
    <location>
        <begin position="347"/>
        <end position="365"/>
    </location>
</feature>
<dbReference type="PANTHER" id="PTHR12147:SF58">
    <property type="entry name" value="VACUOLAR MEMBRANE PROTEASE"/>
    <property type="match status" value="1"/>
</dbReference>
<keyword evidence="5" id="KW-0926">Vacuole</keyword>
<dbReference type="Pfam" id="PF04389">
    <property type="entry name" value="Peptidase_M28"/>
    <property type="match status" value="1"/>
</dbReference>
<feature type="chain" id="PRO_5028999900" description="Vacuolar membrane protease" evidence="10">
    <location>
        <begin position="20"/>
        <end position="736"/>
    </location>
</feature>
<evidence type="ECO:0000256" key="2">
    <source>
        <dbReference type="ARBA" id="ARBA00004128"/>
    </source>
</evidence>
<feature type="signal peptide" evidence="10">
    <location>
        <begin position="1"/>
        <end position="19"/>
    </location>
</feature>
<dbReference type="InterPro" id="IPR045175">
    <property type="entry name" value="M28_fam"/>
</dbReference>
<dbReference type="SUPFAM" id="SSF53187">
    <property type="entry name" value="Zn-dependent exopeptidases"/>
    <property type="match status" value="1"/>
</dbReference>
<keyword evidence="10" id="KW-0732">Signal</keyword>
<keyword evidence="7" id="KW-0325">Glycoprotein</keyword>
<comment type="similarity">
    <text evidence="3">Belongs to the peptidase M28 family.</text>
</comment>
<dbReference type="GO" id="GO:0006508">
    <property type="term" value="P:proteolysis"/>
    <property type="evidence" value="ECO:0007669"/>
    <property type="project" value="InterPro"/>
</dbReference>
<feature type="transmembrane region" description="Helical" evidence="9">
    <location>
        <begin position="419"/>
        <end position="443"/>
    </location>
</feature>
<evidence type="ECO:0000256" key="3">
    <source>
        <dbReference type="ARBA" id="ARBA00010918"/>
    </source>
</evidence>
<evidence type="ECO:0000256" key="4">
    <source>
        <dbReference type="ARBA" id="ARBA00017435"/>
    </source>
</evidence>
<reference evidence="12 13" key="1">
    <citation type="submission" date="2020-08" db="EMBL/GenBank/DDBJ databases">
        <title>Sphingomonas sp. sand1-3 16S ribosomal RNA gene Genome sequencing and assembly.</title>
        <authorList>
            <person name="Kang M."/>
        </authorList>
    </citation>
    <scope>NUCLEOTIDE SEQUENCE [LARGE SCALE GENOMIC DNA]</scope>
    <source>
        <strain evidence="13">sand1-3</strain>
    </source>
</reference>
<dbReference type="AlphaFoldDB" id="A0A7G9L3A4"/>
<evidence type="ECO:0000313" key="12">
    <source>
        <dbReference type="EMBL" id="QNM83103.1"/>
    </source>
</evidence>
<dbReference type="GO" id="GO:0005774">
    <property type="term" value="C:vacuolar membrane"/>
    <property type="evidence" value="ECO:0007669"/>
    <property type="project" value="UniProtKB-SubCell"/>
</dbReference>
<dbReference type="Proteomes" id="UP000515861">
    <property type="component" value="Chromosome"/>
</dbReference>
<comment type="function">
    <text evidence="1">May be involved in vacuolar sorting and osmoregulation.</text>
</comment>
<keyword evidence="9" id="KW-0472">Membrane</keyword>
<sequence>MRRLLILLALLAVMLAGLAATRLLIQPPAVRTDNTTGQFDAARAKARLAAVLGDERPHPTDSDGNDAVRDRLVAQLRAIGLDPVVRDQFACNTIHKQRGVTCARVRNVIAALGPASGRALLLNAHYDSTLVGPAAGDDGVGVATLMEVAALMKSERLERPILFLFNEGEELGLIGARAFLADPLSRTVDSLINLEARGTTGPVTMFETSLPNGPPVRAFAAAVDRPFANSLTTDFYRQLPNYTDVTSFEERGWTTLNFAMIGNETRYHSAGDNLAALDPRSMQHMGDQTLAVARQLAGGAPAGGGTALFTDIAGRVLVTVPAWLGFALFDLLLAAFAVIAFRRGGMWRALGIVLLALVGSAGLAWGGHELVAMARAGAFWRAYPLWTFIAAYACGLFAAVAAMALLARRVTVPQLRTGYWLGFLLLGALVLLIAPGGAIFFLMPPLAMLAGVLAGRWFAWGERAGAIIAALLLWLTLGEVVALLGELLVTGPFFAFAPLAMLVVLPWLIEAKALIDTHGRWLAAGVAGVLMAGGWAAVAAAPAYSADRQQRFFIQHATDVNAGKAYWAVGNDQSPLPEGYGGMAWRWGKLPYGERERWLADAAAVAGLRPPEVTVVESLVEDGWRTVVFRIASNGADSVTLTAPGDAQLVSAGNGAFVRRFSGEAEGDFQVTCFGRSCDGATLQLTAASPRKLSVTLSGVWGGLPAGASALVGQRPRNARPQYVPDSTVTLERIAL</sequence>
<dbReference type="EMBL" id="CP060697">
    <property type="protein sequence ID" value="QNM83103.1"/>
    <property type="molecule type" value="Genomic_DNA"/>
</dbReference>
<organism evidence="12 13">
    <name type="scientific">Sphingomonas sabuli</name>
    <dbReference type="NCBI Taxonomy" id="2764186"/>
    <lineage>
        <taxon>Bacteria</taxon>
        <taxon>Pseudomonadati</taxon>
        <taxon>Pseudomonadota</taxon>
        <taxon>Alphaproteobacteria</taxon>
        <taxon>Sphingomonadales</taxon>
        <taxon>Sphingomonadaceae</taxon>
        <taxon>Sphingomonas</taxon>
    </lineage>
</organism>
<feature type="transmembrane region" description="Helical" evidence="9">
    <location>
        <begin position="385"/>
        <end position="407"/>
    </location>
</feature>
<feature type="transmembrane region" description="Helical" evidence="9">
    <location>
        <begin position="320"/>
        <end position="340"/>
    </location>
</feature>
<feature type="transmembrane region" description="Helical" evidence="9">
    <location>
        <begin position="521"/>
        <end position="544"/>
    </location>
</feature>
<evidence type="ECO:0000256" key="5">
    <source>
        <dbReference type="ARBA" id="ARBA00022554"/>
    </source>
</evidence>
<evidence type="ECO:0000259" key="11">
    <source>
        <dbReference type="Pfam" id="PF04389"/>
    </source>
</evidence>
<keyword evidence="9" id="KW-0812">Transmembrane</keyword>
<dbReference type="KEGG" id="ssau:H8M03_01705"/>
<protein>
    <recommendedName>
        <fullName evidence="4">Vacuolar membrane protease</fullName>
    </recommendedName>
    <alternativeName>
        <fullName evidence="8">FXNA-related family protease 1</fullName>
    </alternativeName>
</protein>
<evidence type="ECO:0000313" key="13">
    <source>
        <dbReference type="Proteomes" id="UP000515861"/>
    </source>
</evidence>
<evidence type="ECO:0000256" key="9">
    <source>
        <dbReference type="SAM" id="Phobius"/>
    </source>
</evidence>
<dbReference type="RefSeq" id="WP_187480058.1">
    <property type="nucleotide sequence ID" value="NZ_CP060697.1"/>
</dbReference>
<evidence type="ECO:0000256" key="8">
    <source>
        <dbReference type="ARBA" id="ARBA00031512"/>
    </source>
</evidence>
<feature type="transmembrane region" description="Helical" evidence="9">
    <location>
        <begin position="463"/>
        <end position="484"/>
    </location>
</feature>
<dbReference type="GO" id="GO:0008235">
    <property type="term" value="F:metalloexopeptidase activity"/>
    <property type="evidence" value="ECO:0007669"/>
    <property type="project" value="InterPro"/>
</dbReference>
<keyword evidence="6 9" id="KW-1133">Transmembrane helix</keyword>
<dbReference type="InterPro" id="IPR007484">
    <property type="entry name" value="Peptidase_M28"/>
</dbReference>
<feature type="domain" description="Peptidase M28" evidence="11">
    <location>
        <begin position="107"/>
        <end position="292"/>
    </location>
</feature>
<evidence type="ECO:0000256" key="7">
    <source>
        <dbReference type="ARBA" id="ARBA00023180"/>
    </source>
</evidence>
<gene>
    <name evidence="12" type="ORF">H8M03_01705</name>
</gene>